<feature type="region of interest" description="Disordered" evidence="6">
    <location>
        <begin position="453"/>
        <end position="510"/>
    </location>
</feature>
<keyword evidence="9" id="KW-1185">Reference proteome</keyword>
<evidence type="ECO:0000256" key="5">
    <source>
        <dbReference type="ARBA" id="ARBA00047715"/>
    </source>
</evidence>
<dbReference type="PROSITE" id="PS00599">
    <property type="entry name" value="AA_TRANSFER_CLASS_2"/>
    <property type="match status" value="1"/>
</dbReference>
<dbReference type="PROSITE" id="PS00012">
    <property type="entry name" value="PHOSPHOPANTETHEINE"/>
    <property type="match status" value="1"/>
</dbReference>
<sequence>MSPSLLLISGTSPDDLRSRCETVLASLDDPLNHGASLDDLQARLAVMTPASHRLAILATTVADAHQTLRRVIAMLPELSDDPDQTPAWYAATVSDEPRRVAFAFPGQGAQRIGDQEVLATLDPAFADRCRELLEASAVPDLERLLTAGWSDSAPDADVDSAAIHLTDAAQTVLTVLGVAATELFTRLGIRPDAATGHSVGEFAALYATGALSARDAVRLASERGRIMRAHLSDGEFGMVALRCSGEQAAALAEGSPSVHPTCWNDAHQTVYGGTREALEAYAARCRAAGVTATPIPAQGPFHTPLMAGSRDDFAALLTDADLTDPAVTFISTVSGRQEADAETIRRSLADQVTTPVDFRSAGAVLLSDEPVVVLQLSGGESLLRMLQHDHPEANFLGVGFGGTCDSPETVLRNLARLFVALPGVQLAPVLAHSGVAAHWRLQDVRLERQSVIKPVGATPSRHEGTAHAQPHPRHRSRELTRPSSAPLTRPAGAPAPAVTGTDESARPMSPAVSVGAVRTAVLTAMAEASASPVAEIARGGRLAEDLGFDSLLMTDTLRRLSQHLPDLQVTDLRLASVRTLDDLVGELSRVTGATAAPAEAEPAEGVSSSGDPGLFVLPERCERTLASFPELAAFDRKQAEFAAAGTLLPYYLPHDGTISHHTAIEGRPLISFSSYNYLGLSEHPEVQSAVVDAVHRYGTSVSAARILSGNRPLHDELEHEIADFLGSEDAVVLVGGHATNASIVPQVVSDGDIVLHDALAHDSMQQGIRASGAARHSFPHNDMAALAAALERRRGSYRRALVCVEGAYSMDGDTVPLAEIVALKERYGAILMVDEAHSFGTVGATGRGICEATGVSPSRVDILMGTLSKSMASCGGYLAGSHRFVQFLRYNLSSLVFSAGLSPANTAAALASLRVLRREPERVHRLLANADHFRAGVEHLGLDRGDGVGTPIVPVIYGDSARTLQVSNELYRRGISINPILAPAVAERLARLRVFVTATHTREDLDAAIDALAEVSEATLIGATLA</sequence>
<dbReference type="SUPFAM" id="SSF55048">
    <property type="entry name" value="Probable ACP-binding domain of malonyl-CoA ACP transacylase"/>
    <property type="match status" value="1"/>
</dbReference>
<evidence type="ECO:0000313" key="8">
    <source>
        <dbReference type="EMBL" id="QGF24182.1"/>
    </source>
</evidence>
<organism evidence="8 9">
    <name type="scientific">Raineyella fluvialis</name>
    <dbReference type="NCBI Taxonomy" id="2662261"/>
    <lineage>
        <taxon>Bacteria</taxon>
        <taxon>Bacillati</taxon>
        <taxon>Actinomycetota</taxon>
        <taxon>Actinomycetes</taxon>
        <taxon>Propionibacteriales</taxon>
        <taxon>Propionibacteriaceae</taxon>
        <taxon>Raineyella</taxon>
    </lineage>
</organism>
<keyword evidence="8" id="KW-0032">Aminotransferase</keyword>
<dbReference type="SUPFAM" id="SSF47336">
    <property type="entry name" value="ACP-like"/>
    <property type="match status" value="1"/>
</dbReference>
<dbReference type="KEGG" id="rain:Rai3103_11440"/>
<dbReference type="SUPFAM" id="SSF53383">
    <property type="entry name" value="PLP-dependent transferases"/>
    <property type="match status" value="1"/>
</dbReference>
<evidence type="ECO:0000256" key="4">
    <source>
        <dbReference type="ARBA" id="ARBA00022898"/>
    </source>
</evidence>
<dbReference type="Proteomes" id="UP000386847">
    <property type="component" value="Chromosome"/>
</dbReference>
<dbReference type="GO" id="GO:0008483">
    <property type="term" value="F:transaminase activity"/>
    <property type="evidence" value="ECO:0007669"/>
    <property type="project" value="UniProtKB-KW"/>
</dbReference>
<dbReference type="InterPro" id="IPR015424">
    <property type="entry name" value="PyrdxlP-dep_Trfase"/>
</dbReference>
<dbReference type="SMART" id="SM00827">
    <property type="entry name" value="PKS_AT"/>
    <property type="match status" value="1"/>
</dbReference>
<dbReference type="InterPro" id="IPR015421">
    <property type="entry name" value="PyrdxlP-dep_Trfase_major"/>
</dbReference>
<evidence type="ECO:0000256" key="1">
    <source>
        <dbReference type="ARBA" id="ARBA00001933"/>
    </source>
</evidence>
<protein>
    <recommendedName>
        <fullName evidence="2">8-amino-7-oxononanoate synthase</fullName>
        <ecNumber evidence="2">2.3.1.47</ecNumber>
    </recommendedName>
</protein>
<dbReference type="Pfam" id="PF00155">
    <property type="entry name" value="Aminotran_1_2"/>
    <property type="match status" value="1"/>
</dbReference>
<dbReference type="Gene3D" id="1.10.1200.10">
    <property type="entry name" value="ACP-like"/>
    <property type="match status" value="1"/>
</dbReference>
<dbReference type="EMBL" id="CP045725">
    <property type="protein sequence ID" value="QGF24182.1"/>
    <property type="molecule type" value="Genomic_DNA"/>
</dbReference>
<comment type="cofactor">
    <cofactor evidence="1">
        <name>pyridoxal 5'-phosphate</name>
        <dbReference type="ChEBI" id="CHEBI:597326"/>
    </cofactor>
</comment>
<dbReference type="InterPro" id="IPR001917">
    <property type="entry name" value="Aminotrans_II_pyridoxalP_BS"/>
</dbReference>
<reference evidence="8 9" key="1">
    <citation type="submission" date="2019-10" db="EMBL/GenBank/DDBJ databases">
        <title>Genomic analysis of Raineyella sp. CBA3103.</title>
        <authorList>
            <person name="Roh S.W."/>
        </authorList>
    </citation>
    <scope>NUCLEOTIDE SEQUENCE [LARGE SCALE GENOMIC DNA]</scope>
    <source>
        <strain evidence="8 9">CBA3103</strain>
    </source>
</reference>
<evidence type="ECO:0000256" key="3">
    <source>
        <dbReference type="ARBA" id="ARBA00022679"/>
    </source>
</evidence>
<dbReference type="Pfam" id="PF00698">
    <property type="entry name" value="Acyl_transf_1"/>
    <property type="match status" value="1"/>
</dbReference>
<dbReference type="GO" id="GO:0008710">
    <property type="term" value="F:8-amino-7-oxononanoate synthase activity"/>
    <property type="evidence" value="ECO:0007669"/>
    <property type="project" value="UniProtKB-EC"/>
</dbReference>
<dbReference type="InterPro" id="IPR004839">
    <property type="entry name" value="Aminotransferase_I/II_large"/>
</dbReference>
<dbReference type="CDD" id="cd06454">
    <property type="entry name" value="KBL_like"/>
    <property type="match status" value="1"/>
</dbReference>
<dbReference type="InterPro" id="IPR016035">
    <property type="entry name" value="Acyl_Trfase/lysoPLipase"/>
</dbReference>
<keyword evidence="3 8" id="KW-0808">Transferase</keyword>
<dbReference type="PANTHER" id="PTHR13693:SF3">
    <property type="entry name" value="LD36009P"/>
    <property type="match status" value="1"/>
</dbReference>
<feature type="domain" description="Malonyl-CoA:ACP transacylase (MAT)" evidence="7">
    <location>
        <begin position="103"/>
        <end position="434"/>
    </location>
</feature>
<dbReference type="SUPFAM" id="SSF52151">
    <property type="entry name" value="FabD/lysophospholipase-like"/>
    <property type="match status" value="1"/>
</dbReference>
<dbReference type="InterPro" id="IPR016036">
    <property type="entry name" value="Malonyl_transacylase_ACP-bd"/>
</dbReference>
<evidence type="ECO:0000313" key="9">
    <source>
        <dbReference type="Proteomes" id="UP000386847"/>
    </source>
</evidence>
<dbReference type="Gene3D" id="3.40.640.10">
    <property type="entry name" value="Type I PLP-dependent aspartate aminotransferase-like (Major domain)"/>
    <property type="match status" value="1"/>
</dbReference>
<dbReference type="PANTHER" id="PTHR13693">
    <property type="entry name" value="CLASS II AMINOTRANSFERASE/8-AMINO-7-OXONONANOATE SYNTHASE"/>
    <property type="match status" value="1"/>
</dbReference>
<evidence type="ECO:0000256" key="6">
    <source>
        <dbReference type="SAM" id="MobiDB-lite"/>
    </source>
</evidence>
<gene>
    <name evidence="8" type="ORF">Rai3103_11440</name>
</gene>
<keyword evidence="4" id="KW-0663">Pyridoxal phosphate</keyword>
<dbReference type="RefSeq" id="WP_153572711.1">
    <property type="nucleotide sequence ID" value="NZ_CP045725.1"/>
</dbReference>
<dbReference type="AlphaFoldDB" id="A0A5Q2FBC7"/>
<name>A0A5Q2FBC7_9ACTN</name>
<dbReference type="InterPro" id="IPR001227">
    <property type="entry name" value="Ac_transferase_dom_sf"/>
</dbReference>
<dbReference type="InterPro" id="IPR036736">
    <property type="entry name" value="ACP-like_sf"/>
</dbReference>
<dbReference type="InterPro" id="IPR050087">
    <property type="entry name" value="AON_synthase_class-II"/>
</dbReference>
<proteinExistence type="predicted"/>
<evidence type="ECO:0000256" key="2">
    <source>
        <dbReference type="ARBA" id="ARBA00013187"/>
    </source>
</evidence>
<dbReference type="InterPro" id="IPR015422">
    <property type="entry name" value="PyrdxlP-dep_Trfase_small"/>
</dbReference>
<evidence type="ECO:0000259" key="7">
    <source>
        <dbReference type="SMART" id="SM00827"/>
    </source>
</evidence>
<dbReference type="EC" id="2.3.1.47" evidence="2"/>
<dbReference type="Gene3D" id="3.40.366.10">
    <property type="entry name" value="Malonyl-Coenzyme A Acyl Carrier Protein, domain 2"/>
    <property type="match status" value="1"/>
</dbReference>
<comment type="catalytic activity">
    <reaction evidence="5">
        <text>6-carboxyhexanoyl-[ACP] + L-alanine + H(+) = (8S)-8-amino-7-oxononanoate + holo-[ACP] + CO2</text>
        <dbReference type="Rhea" id="RHEA:42288"/>
        <dbReference type="Rhea" id="RHEA-COMP:9685"/>
        <dbReference type="Rhea" id="RHEA-COMP:9955"/>
        <dbReference type="ChEBI" id="CHEBI:15378"/>
        <dbReference type="ChEBI" id="CHEBI:16526"/>
        <dbReference type="ChEBI" id="CHEBI:57972"/>
        <dbReference type="ChEBI" id="CHEBI:64479"/>
        <dbReference type="ChEBI" id="CHEBI:78846"/>
        <dbReference type="ChEBI" id="CHEBI:149468"/>
        <dbReference type="EC" id="2.3.1.47"/>
    </reaction>
</comment>
<dbReference type="Gene3D" id="3.90.1150.10">
    <property type="entry name" value="Aspartate Aminotransferase, domain 1"/>
    <property type="match status" value="1"/>
</dbReference>
<accession>A0A5Q2FBC7</accession>
<dbReference type="InterPro" id="IPR014043">
    <property type="entry name" value="Acyl_transferase_dom"/>
</dbReference>
<dbReference type="InterPro" id="IPR006162">
    <property type="entry name" value="Ppantetheine_attach_site"/>
</dbReference>
<dbReference type="GO" id="GO:0030170">
    <property type="term" value="F:pyridoxal phosphate binding"/>
    <property type="evidence" value="ECO:0007669"/>
    <property type="project" value="InterPro"/>
</dbReference>